<dbReference type="OrthoDB" id="691599at2759"/>
<evidence type="ECO:0000313" key="3">
    <source>
        <dbReference type="Proteomes" id="UP000636800"/>
    </source>
</evidence>
<dbReference type="AlphaFoldDB" id="A0A835UYM2"/>
<proteinExistence type="predicted"/>
<evidence type="ECO:0000256" key="1">
    <source>
        <dbReference type="SAM" id="MobiDB-lite"/>
    </source>
</evidence>
<sequence>MAQSMKVDVMLFNYLIQDSIPATVSSLQPEVKPVSPPRKLKEGNKSASSNPEDSLRISSTAKENFAYGHTLPNEALETAALAADENNSDRFTGDPAAARIFSMSLLASSTLIEPKDLTLLALNMCIEQIFRKRGRLKSGLQQLLAFVLSFCMPSSVGISLSCLND</sequence>
<organism evidence="2 3">
    <name type="scientific">Vanilla planifolia</name>
    <name type="common">Vanilla</name>
    <dbReference type="NCBI Taxonomy" id="51239"/>
    <lineage>
        <taxon>Eukaryota</taxon>
        <taxon>Viridiplantae</taxon>
        <taxon>Streptophyta</taxon>
        <taxon>Embryophyta</taxon>
        <taxon>Tracheophyta</taxon>
        <taxon>Spermatophyta</taxon>
        <taxon>Magnoliopsida</taxon>
        <taxon>Liliopsida</taxon>
        <taxon>Asparagales</taxon>
        <taxon>Orchidaceae</taxon>
        <taxon>Vanilloideae</taxon>
        <taxon>Vanilleae</taxon>
        <taxon>Vanilla</taxon>
    </lineage>
</organism>
<protein>
    <submittedName>
        <fullName evidence="2">Uncharacterized protein</fullName>
    </submittedName>
</protein>
<evidence type="ECO:0000313" key="2">
    <source>
        <dbReference type="EMBL" id="KAG0477265.1"/>
    </source>
</evidence>
<reference evidence="2 3" key="1">
    <citation type="journal article" date="2020" name="Nat. Food">
        <title>A phased Vanilla planifolia genome enables genetic improvement of flavour and production.</title>
        <authorList>
            <person name="Hasing T."/>
            <person name="Tang H."/>
            <person name="Brym M."/>
            <person name="Khazi F."/>
            <person name="Huang T."/>
            <person name="Chambers A.H."/>
        </authorList>
    </citation>
    <scope>NUCLEOTIDE SEQUENCE [LARGE SCALE GENOMIC DNA]</scope>
    <source>
        <tissue evidence="2">Leaf</tissue>
    </source>
</reference>
<dbReference type="Proteomes" id="UP000636800">
    <property type="component" value="Chromosome 6"/>
</dbReference>
<dbReference type="EMBL" id="JADCNL010000006">
    <property type="protein sequence ID" value="KAG0477265.1"/>
    <property type="molecule type" value="Genomic_DNA"/>
</dbReference>
<keyword evidence="3" id="KW-1185">Reference proteome</keyword>
<feature type="region of interest" description="Disordered" evidence="1">
    <location>
        <begin position="26"/>
        <end position="55"/>
    </location>
</feature>
<name>A0A835UYM2_VANPL</name>
<comment type="caution">
    <text evidence="2">The sequence shown here is derived from an EMBL/GenBank/DDBJ whole genome shotgun (WGS) entry which is preliminary data.</text>
</comment>
<gene>
    <name evidence="2" type="ORF">HPP92_014106</name>
</gene>
<feature type="compositionally biased region" description="Polar residues" evidence="1">
    <location>
        <begin position="45"/>
        <end position="55"/>
    </location>
</feature>
<accession>A0A835UYM2</accession>